<comment type="caution">
    <text evidence="9">The sequence shown here is derived from an EMBL/GenBank/DDBJ whole genome shotgun (WGS) entry which is preliminary data.</text>
</comment>
<keyword evidence="5" id="KW-0520">NAD</keyword>
<evidence type="ECO:0000259" key="8">
    <source>
        <dbReference type="PROSITE" id="PS51202"/>
    </source>
</evidence>
<dbReference type="NCBIfam" id="NF007031">
    <property type="entry name" value="PRK09496.1-2"/>
    <property type="match status" value="1"/>
</dbReference>
<dbReference type="InterPro" id="IPR006036">
    <property type="entry name" value="K_uptake_TrkA"/>
</dbReference>
<dbReference type="EMBL" id="JADINF010000131">
    <property type="protein sequence ID" value="MBO8424387.1"/>
    <property type="molecule type" value="Genomic_DNA"/>
</dbReference>
<reference evidence="9" key="2">
    <citation type="journal article" date="2021" name="PeerJ">
        <title>Extensive microbial diversity within the chicken gut microbiome revealed by metagenomics and culture.</title>
        <authorList>
            <person name="Gilroy R."/>
            <person name="Ravi A."/>
            <person name="Getino M."/>
            <person name="Pursley I."/>
            <person name="Horton D.L."/>
            <person name="Alikhan N.F."/>
            <person name="Baker D."/>
            <person name="Gharbi K."/>
            <person name="Hall N."/>
            <person name="Watson M."/>
            <person name="Adriaenssens E.M."/>
            <person name="Foster-Nyarko E."/>
            <person name="Jarju S."/>
            <person name="Secka A."/>
            <person name="Antonio M."/>
            <person name="Oren A."/>
            <person name="Chaudhuri R.R."/>
            <person name="La Ragione R."/>
            <person name="Hildebrand F."/>
            <person name="Pallen M.J."/>
        </authorList>
    </citation>
    <scope>NUCLEOTIDE SEQUENCE</scope>
    <source>
        <strain evidence="9">517</strain>
    </source>
</reference>
<dbReference type="Gene3D" id="3.30.70.1450">
    <property type="entry name" value="Regulator of K+ conductance, C-terminal domain"/>
    <property type="match status" value="2"/>
</dbReference>
<dbReference type="NCBIfam" id="NF007039">
    <property type="entry name" value="PRK09496.3-2"/>
    <property type="match status" value="1"/>
</dbReference>
<evidence type="ECO:0000313" key="9">
    <source>
        <dbReference type="EMBL" id="MBO8424387.1"/>
    </source>
</evidence>
<dbReference type="AlphaFoldDB" id="A0A940DHT0"/>
<feature type="domain" description="RCK N-terminal" evidence="7">
    <location>
        <begin position="1"/>
        <end position="117"/>
    </location>
</feature>
<dbReference type="PRINTS" id="PR00335">
    <property type="entry name" value="KUPTAKETRKA"/>
</dbReference>
<proteinExistence type="predicted"/>
<evidence type="ECO:0000256" key="2">
    <source>
        <dbReference type="ARBA" id="ARBA00022448"/>
    </source>
</evidence>
<keyword evidence="4" id="KW-0630">Potassium</keyword>
<evidence type="ECO:0000313" key="10">
    <source>
        <dbReference type="Proteomes" id="UP000727857"/>
    </source>
</evidence>
<name>A0A940DHT0_9FIRM</name>
<keyword evidence="3" id="KW-0633">Potassium transport</keyword>
<dbReference type="InterPro" id="IPR036721">
    <property type="entry name" value="RCK_C_sf"/>
</dbReference>
<evidence type="ECO:0000256" key="4">
    <source>
        <dbReference type="ARBA" id="ARBA00022958"/>
    </source>
</evidence>
<gene>
    <name evidence="9" type="primary">trkA</name>
    <name evidence="9" type="ORF">IAB16_05165</name>
</gene>
<sequence>MNIIIVGVGNVGQELVGRLSDEGHNIVAVDTDAKKLENIIDNYDVKGILGNGASYEVLEEAGAGFADLLIACTPHDELNILCCMVGKKFNAKDTIARIRTPEYFTLFQGKELGLSMMVNPEYETAVDIARALKFLSAIKIETFADGKVNLAEIKINETDALNGTELKDLASKFNTKVLICAVERAGKVHIPKGNFRLEAGDNVYFTASSKEIAGFFKETTGSKGTRSVMIVGGGMIAFYLAKELRRLGIRVKIVESNESRCRFLSENLNKVEIIHGDGTGQDLLVDEGLTRTDAFIALCGFDEQNIILAMFARSKGVKKVIAKVDKMPYYKMLRSVGVESIVSTRATTADQIVRYVRGMQNTVGGKVNKLHRIVNDQAEALEFSVQSDFKALGVPLRNVKLGKQIIIATIIRNNEIIVPDGNSTIEEGDTVIVVTTREFTDDFNEILG</sequence>
<keyword evidence="6" id="KW-0406">Ion transport</keyword>
<dbReference type="SUPFAM" id="SSF116726">
    <property type="entry name" value="TrkA C-terminal domain-like"/>
    <property type="match status" value="2"/>
</dbReference>
<accession>A0A940DHT0</accession>
<dbReference type="InterPro" id="IPR036291">
    <property type="entry name" value="NAD(P)-bd_dom_sf"/>
</dbReference>
<dbReference type="PROSITE" id="PS51201">
    <property type="entry name" value="RCK_N"/>
    <property type="match status" value="2"/>
</dbReference>
<evidence type="ECO:0000256" key="5">
    <source>
        <dbReference type="ARBA" id="ARBA00023027"/>
    </source>
</evidence>
<feature type="domain" description="RCK N-terminal" evidence="7">
    <location>
        <begin position="225"/>
        <end position="342"/>
    </location>
</feature>
<dbReference type="PANTHER" id="PTHR43833:SF5">
    <property type="entry name" value="TRK SYSTEM POTASSIUM UPTAKE PROTEIN TRKA"/>
    <property type="match status" value="1"/>
</dbReference>
<dbReference type="Pfam" id="PF02254">
    <property type="entry name" value="TrkA_N"/>
    <property type="match status" value="2"/>
</dbReference>
<dbReference type="Gene3D" id="3.40.50.720">
    <property type="entry name" value="NAD(P)-binding Rossmann-like Domain"/>
    <property type="match status" value="2"/>
</dbReference>
<organism evidence="9 10">
    <name type="scientific">Candidatus Stercoripulliclostridium pullicola</name>
    <dbReference type="NCBI Taxonomy" id="2840953"/>
    <lineage>
        <taxon>Bacteria</taxon>
        <taxon>Bacillati</taxon>
        <taxon>Bacillota</taxon>
        <taxon>Clostridia</taxon>
        <taxon>Eubacteriales</taxon>
        <taxon>Candidatus Stercoripulliclostridium</taxon>
    </lineage>
</organism>
<dbReference type="PANTHER" id="PTHR43833">
    <property type="entry name" value="POTASSIUM CHANNEL PROTEIN 2-RELATED-RELATED"/>
    <property type="match status" value="1"/>
</dbReference>
<dbReference type="InterPro" id="IPR003148">
    <property type="entry name" value="RCK_N"/>
</dbReference>
<dbReference type="InterPro" id="IPR050721">
    <property type="entry name" value="Trk_Ktr_HKT_K-transport"/>
</dbReference>
<protein>
    <recommendedName>
        <fullName evidence="1">Trk system potassium uptake protein TrkA</fullName>
    </recommendedName>
</protein>
<dbReference type="GO" id="GO:0005886">
    <property type="term" value="C:plasma membrane"/>
    <property type="evidence" value="ECO:0007669"/>
    <property type="project" value="InterPro"/>
</dbReference>
<evidence type="ECO:0000256" key="3">
    <source>
        <dbReference type="ARBA" id="ARBA00022538"/>
    </source>
</evidence>
<feature type="domain" description="RCK C-terminal" evidence="8">
    <location>
        <begin position="138"/>
        <end position="221"/>
    </location>
</feature>
<evidence type="ECO:0000259" key="7">
    <source>
        <dbReference type="PROSITE" id="PS51201"/>
    </source>
</evidence>
<keyword evidence="2" id="KW-0813">Transport</keyword>
<feature type="domain" description="RCK C-terminal" evidence="8">
    <location>
        <begin position="368"/>
        <end position="448"/>
    </location>
</feature>
<dbReference type="InterPro" id="IPR006037">
    <property type="entry name" value="RCK_C"/>
</dbReference>
<dbReference type="NCBIfam" id="NF007033">
    <property type="entry name" value="PRK09496.1-5"/>
    <property type="match status" value="1"/>
</dbReference>
<reference evidence="9" key="1">
    <citation type="submission" date="2020-10" db="EMBL/GenBank/DDBJ databases">
        <authorList>
            <person name="Gilroy R."/>
        </authorList>
    </citation>
    <scope>NUCLEOTIDE SEQUENCE</scope>
    <source>
        <strain evidence="9">517</strain>
    </source>
</reference>
<dbReference type="NCBIfam" id="NF007041">
    <property type="entry name" value="PRK09496.3-4"/>
    <property type="match status" value="1"/>
</dbReference>
<evidence type="ECO:0000256" key="6">
    <source>
        <dbReference type="ARBA" id="ARBA00023065"/>
    </source>
</evidence>
<evidence type="ECO:0000256" key="1">
    <source>
        <dbReference type="ARBA" id="ARBA00017378"/>
    </source>
</evidence>
<dbReference type="SUPFAM" id="SSF51735">
    <property type="entry name" value="NAD(P)-binding Rossmann-fold domains"/>
    <property type="match status" value="2"/>
</dbReference>
<dbReference type="Pfam" id="PF02080">
    <property type="entry name" value="TrkA_C"/>
    <property type="match status" value="2"/>
</dbReference>
<dbReference type="GO" id="GO:0015079">
    <property type="term" value="F:potassium ion transmembrane transporter activity"/>
    <property type="evidence" value="ECO:0007669"/>
    <property type="project" value="InterPro"/>
</dbReference>
<dbReference type="PROSITE" id="PS51202">
    <property type="entry name" value="RCK_C"/>
    <property type="match status" value="2"/>
</dbReference>
<dbReference type="Proteomes" id="UP000727857">
    <property type="component" value="Unassembled WGS sequence"/>
</dbReference>